<evidence type="ECO:0000256" key="1">
    <source>
        <dbReference type="ARBA" id="ARBA00022598"/>
    </source>
</evidence>
<evidence type="ECO:0000256" key="5">
    <source>
        <dbReference type="ARBA" id="ARBA00023157"/>
    </source>
</evidence>
<dbReference type="InterPro" id="IPR042099">
    <property type="entry name" value="ANL_N_sf"/>
</dbReference>
<name>A0ABN7TDK4_OIKDI</name>
<dbReference type="SMART" id="SM00192">
    <property type="entry name" value="LDLa"/>
    <property type="match status" value="1"/>
</dbReference>
<dbReference type="CDD" id="cd00112">
    <property type="entry name" value="LDLa"/>
    <property type="match status" value="1"/>
</dbReference>
<dbReference type="PANTHER" id="PTHR43272:SF33">
    <property type="entry name" value="AMP-BINDING DOMAIN-CONTAINING PROTEIN-RELATED"/>
    <property type="match status" value="1"/>
</dbReference>
<dbReference type="InterPro" id="IPR000873">
    <property type="entry name" value="AMP-dep_synth/lig_dom"/>
</dbReference>
<comment type="caution">
    <text evidence="7">Lacks conserved residue(s) required for the propagation of feature annotation.</text>
</comment>
<dbReference type="Pfam" id="PF00501">
    <property type="entry name" value="AMP-binding"/>
    <property type="match status" value="1"/>
</dbReference>
<keyword evidence="5 7" id="KW-1015">Disulfide bond</keyword>
<evidence type="ECO:0000256" key="2">
    <source>
        <dbReference type="ARBA" id="ARBA00022741"/>
    </source>
</evidence>
<dbReference type="EC" id="6.2.1.3" evidence="6"/>
<dbReference type="Proteomes" id="UP001158576">
    <property type="component" value="Chromosome 2"/>
</dbReference>
<keyword evidence="3" id="KW-0276">Fatty acid metabolism</keyword>
<feature type="domain" description="AMP-dependent synthetase/ligase" evidence="8">
    <location>
        <begin position="56"/>
        <end position="231"/>
    </location>
</feature>
<gene>
    <name evidence="9" type="ORF">OKIOD_LOCUS16470</name>
</gene>
<reference evidence="9 10" key="1">
    <citation type="submission" date="2021-04" db="EMBL/GenBank/DDBJ databases">
        <authorList>
            <person name="Bliznina A."/>
        </authorList>
    </citation>
    <scope>NUCLEOTIDE SEQUENCE [LARGE SCALE GENOMIC DNA]</scope>
</reference>
<dbReference type="Pfam" id="PF00057">
    <property type="entry name" value="Ldl_recept_a"/>
    <property type="match status" value="1"/>
</dbReference>
<keyword evidence="10" id="KW-1185">Reference proteome</keyword>
<dbReference type="EMBL" id="OU015567">
    <property type="protein sequence ID" value="CAG5113615.1"/>
    <property type="molecule type" value="Genomic_DNA"/>
</dbReference>
<protein>
    <recommendedName>
        <fullName evidence="6">long-chain-fatty-acid--CoA ligase</fullName>
        <ecNumber evidence="6">6.2.1.3</ecNumber>
    </recommendedName>
</protein>
<evidence type="ECO:0000313" key="9">
    <source>
        <dbReference type="EMBL" id="CAG5113615.1"/>
    </source>
</evidence>
<organism evidence="9 10">
    <name type="scientific">Oikopleura dioica</name>
    <name type="common">Tunicate</name>
    <dbReference type="NCBI Taxonomy" id="34765"/>
    <lineage>
        <taxon>Eukaryota</taxon>
        <taxon>Metazoa</taxon>
        <taxon>Chordata</taxon>
        <taxon>Tunicata</taxon>
        <taxon>Appendicularia</taxon>
        <taxon>Copelata</taxon>
        <taxon>Oikopleuridae</taxon>
        <taxon>Oikopleura</taxon>
    </lineage>
</organism>
<evidence type="ECO:0000256" key="3">
    <source>
        <dbReference type="ARBA" id="ARBA00022832"/>
    </source>
</evidence>
<keyword evidence="1" id="KW-0436">Ligase</keyword>
<accession>A0ABN7TDK4</accession>
<evidence type="ECO:0000256" key="4">
    <source>
        <dbReference type="ARBA" id="ARBA00022840"/>
    </source>
</evidence>
<evidence type="ECO:0000259" key="8">
    <source>
        <dbReference type="Pfam" id="PF00501"/>
    </source>
</evidence>
<dbReference type="PROSITE" id="PS50068">
    <property type="entry name" value="LDLRA_2"/>
    <property type="match status" value="1"/>
</dbReference>
<dbReference type="SUPFAM" id="SSF56801">
    <property type="entry name" value="Acetyl-CoA synthetase-like"/>
    <property type="match status" value="1"/>
</dbReference>
<dbReference type="SUPFAM" id="SSF57424">
    <property type="entry name" value="LDL receptor-like module"/>
    <property type="match status" value="1"/>
</dbReference>
<dbReference type="PANTHER" id="PTHR43272">
    <property type="entry name" value="LONG-CHAIN-FATTY-ACID--COA LIGASE"/>
    <property type="match status" value="1"/>
</dbReference>
<evidence type="ECO:0000313" key="10">
    <source>
        <dbReference type="Proteomes" id="UP001158576"/>
    </source>
</evidence>
<feature type="disulfide bond" evidence="7">
    <location>
        <begin position="354"/>
        <end position="369"/>
    </location>
</feature>
<dbReference type="Gene3D" id="3.40.50.12780">
    <property type="entry name" value="N-terminal domain of ligase-like"/>
    <property type="match status" value="1"/>
</dbReference>
<keyword evidence="4" id="KW-0067">ATP-binding</keyword>
<evidence type="ECO:0000256" key="6">
    <source>
        <dbReference type="ARBA" id="ARBA00026121"/>
    </source>
</evidence>
<dbReference type="InterPro" id="IPR036055">
    <property type="entry name" value="LDL_receptor-like_sf"/>
</dbReference>
<sequence length="382" mass="42076">MRRFFSGHVSRIEFLSPGKSAALLFKTTERPIVVLINVITHDKFAAEPSTPTPDLTDYTTRTYGEFAATSQYLANSLKKHGLISGESKIAIYSSNCYEYDAVIIGGYYQNICNVSLYDTFGEQAVKYILEHIEAPICFVQNQKKLDLILKIKPAHLQTIVVFRKFKKVKSSNYKIISFDDFIAIGKDSSFDNVPPTSSDIATINYTSDTTGDPKGVVLTHKNICTVCCGITIFSGEPLGPVHARANAGVTPASNSLQFLQQQRKHPLELELPLLGSSKPQELLHRGYAFSVNGEPTVVHRESGKPVVVQRNRFSQNDALQICEIYNCGGMGYECMGGKWQCRSGVGHTYVNKVCDGLVDCADGSDEAGCVEKVCCDRVEIEG</sequence>
<proteinExistence type="predicted"/>
<dbReference type="InterPro" id="IPR002172">
    <property type="entry name" value="LDrepeatLR_classA_rpt"/>
</dbReference>
<keyword evidence="3" id="KW-0443">Lipid metabolism</keyword>
<keyword evidence="2" id="KW-0547">Nucleotide-binding</keyword>
<dbReference type="Gene3D" id="4.10.400.10">
    <property type="entry name" value="Low-density Lipoprotein Receptor"/>
    <property type="match status" value="1"/>
</dbReference>
<evidence type="ECO:0000256" key="7">
    <source>
        <dbReference type="PROSITE-ProRule" id="PRU00124"/>
    </source>
</evidence>